<reference evidence="1" key="1">
    <citation type="submission" date="2020-10" db="EMBL/GenBank/DDBJ databases">
        <authorList>
            <person name="Gilroy R."/>
        </authorList>
    </citation>
    <scope>NUCLEOTIDE SEQUENCE</scope>
    <source>
        <strain evidence="1">10037</strain>
    </source>
</reference>
<dbReference type="Proteomes" id="UP000823597">
    <property type="component" value="Unassembled WGS sequence"/>
</dbReference>
<comment type="caution">
    <text evidence="1">The sequence shown here is derived from an EMBL/GenBank/DDBJ whole genome shotgun (WGS) entry which is preliminary data.</text>
</comment>
<reference evidence="1" key="2">
    <citation type="journal article" date="2021" name="PeerJ">
        <title>Extensive microbial diversity within the chicken gut microbiome revealed by metagenomics and culture.</title>
        <authorList>
            <person name="Gilroy R."/>
            <person name="Ravi A."/>
            <person name="Getino M."/>
            <person name="Pursley I."/>
            <person name="Horton D.L."/>
            <person name="Alikhan N.F."/>
            <person name="Baker D."/>
            <person name="Gharbi K."/>
            <person name="Hall N."/>
            <person name="Watson M."/>
            <person name="Adriaenssens E.M."/>
            <person name="Foster-Nyarko E."/>
            <person name="Jarju S."/>
            <person name="Secka A."/>
            <person name="Antonio M."/>
            <person name="Oren A."/>
            <person name="Chaudhuri R.R."/>
            <person name="La Ragione R."/>
            <person name="Hildebrand F."/>
            <person name="Pallen M.J."/>
        </authorList>
    </citation>
    <scope>NUCLEOTIDE SEQUENCE</scope>
    <source>
        <strain evidence="1">10037</strain>
    </source>
</reference>
<organism evidence="1 2">
    <name type="scientific">Candidatus Merdivivens pullistercoris</name>
    <dbReference type="NCBI Taxonomy" id="2840873"/>
    <lineage>
        <taxon>Bacteria</taxon>
        <taxon>Pseudomonadati</taxon>
        <taxon>Bacteroidota</taxon>
        <taxon>Bacteroidia</taxon>
        <taxon>Bacteroidales</taxon>
        <taxon>Muribaculaceae</taxon>
        <taxon>Muribaculaceae incertae sedis</taxon>
        <taxon>Candidatus Merdivivens</taxon>
    </lineage>
</organism>
<gene>
    <name evidence="1" type="ORF">IAB93_07135</name>
</gene>
<proteinExistence type="predicted"/>
<name>A0A9D9I4D1_9BACT</name>
<dbReference type="AlphaFoldDB" id="A0A9D9I4D1"/>
<evidence type="ECO:0000313" key="2">
    <source>
        <dbReference type="Proteomes" id="UP000823597"/>
    </source>
</evidence>
<dbReference type="EMBL" id="JADIME010000076">
    <property type="protein sequence ID" value="MBO8465750.1"/>
    <property type="molecule type" value="Genomic_DNA"/>
</dbReference>
<evidence type="ECO:0000313" key="1">
    <source>
        <dbReference type="EMBL" id="MBO8465750.1"/>
    </source>
</evidence>
<accession>A0A9D9I4D1</accession>
<protein>
    <submittedName>
        <fullName evidence="1">Uncharacterized protein</fullName>
    </submittedName>
</protein>
<sequence length="539" mass="62371">MTEGEIVLGEKLDNPFSVSNMQKAYNSLLKDKNKLSQLSTLGEIKTTHYYVRFLPKSEEELDILQSHTDWILYEYPLDYEILEYGISYHDPSLPDSSLTYQYAAIEADKFDPYRGHMAIEYEILENLYIPEEAAVSGEKPGTGFKPSTSTVIEMLVNESLRLTGNLDDTVSPTSGQWYPSGRIMAYDDIVEDTIPLEGVQVRMRYWFTTRWATTDKDGYFKCGKSFSHAVNYSIVWQGDRWDIRDGCIGQAYYNGPKLKTEWNLTIGNGTTRSLRYSAIHRAAYRYYNGDTYGLSRPANSRKEKIGYFHKDGGINGSYFRQIGAGIGIDIAIYGISNGEYREPSNIYSTACHELGHASHYTNSKSKYKTAQNRVIESWARFTQYHLTNKEYEELGFLHSLNEHTIFDLSGLFTPPVYIETYMITPDHQYNFQKWNTHIGDTFMDYTPLFIDMSDDMNQRYYYELMESTKGTISHPEYYPDDDVAFLPAEAIENFVFNSTSFAEIKWALEKYVLDNPELRDDDMYNFTAENINKLFECYL</sequence>